<feature type="compositionally biased region" description="Low complexity" evidence="4">
    <location>
        <begin position="180"/>
        <end position="190"/>
    </location>
</feature>
<feature type="compositionally biased region" description="Polar residues" evidence="4">
    <location>
        <begin position="191"/>
        <end position="200"/>
    </location>
</feature>
<dbReference type="CDD" id="cd04216">
    <property type="entry name" value="Phytocyanin"/>
    <property type="match status" value="1"/>
</dbReference>
<dbReference type="InterPro" id="IPR039391">
    <property type="entry name" value="Phytocyanin-like"/>
</dbReference>
<name>A0ABD3IIK8_EUCGL</name>
<dbReference type="PANTHER" id="PTHR33021">
    <property type="entry name" value="BLUE COPPER PROTEIN"/>
    <property type="match status" value="1"/>
</dbReference>
<feature type="region of interest" description="Disordered" evidence="4">
    <location>
        <begin position="124"/>
        <end position="204"/>
    </location>
</feature>
<evidence type="ECO:0000313" key="8">
    <source>
        <dbReference type="Proteomes" id="UP001634007"/>
    </source>
</evidence>
<dbReference type="FunFam" id="2.60.40.420:FF:000003">
    <property type="entry name" value="Blue copper"/>
    <property type="match status" value="1"/>
</dbReference>
<accession>A0ABD3IIK8</accession>
<dbReference type="AlphaFoldDB" id="A0ABD3IIK8"/>
<dbReference type="PANTHER" id="PTHR33021:SF492">
    <property type="entry name" value="UCLACYANIN 1"/>
    <property type="match status" value="1"/>
</dbReference>
<keyword evidence="5" id="KW-0732">Signal</keyword>
<evidence type="ECO:0000313" key="7">
    <source>
        <dbReference type="EMBL" id="KAL3714790.1"/>
    </source>
</evidence>
<keyword evidence="3" id="KW-0325">Glycoprotein</keyword>
<evidence type="ECO:0000256" key="4">
    <source>
        <dbReference type="SAM" id="MobiDB-lite"/>
    </source>
</evidence>
<organism evidence="7 8">
    <name type="scientific">Eucalyptus globulus</name>
    <name type="common">Tasmanian blue gum</name>
    <dbReference type="NCBI Taxonomy" id="34317"/>
    <lineage>
        <taxon>Eukaryota</taxon>
        <taxon>Viridiplantae</taxon>
        <taxon>Streptophyta</taxon>
        <taxon>Embryophyta</taxon>
        <taxon>Tracheophyta</taxon>
        <taxon>Spermatophyta</taxon>
        <taxon>Magnoliopsida</taxon>
        <taxon>eudicotyledons</taxon>
        <taxon>Gunneridae</taxon>
        <taxon>Pentapetalae</taxon>
        <taxon>rosids</taxon>
        <taxon>malvids</taxon>
        <taxon>Myrtales</taxon>
        <taxon>Myrtaceae</taxon>
        <taxon>Myrtoideae</taxon>
        <taxon>Eucalypteae</taxon>
        <taxon>Eucalyptus</taxon>
    </lineage>
</organism>
<keyword evidence="2" id="KW-0186">Copper</keyword>
<feature type="signal peptide" evidence="5">
    <location>
        <begin position="1"/>
        <end position="23"/>
    </location>
</feature>
<protein>
    <recommendedName>
        <fullName evidence="6">Phytocyanin domain-containing protein</fullName>
    </recommendedName>
</protein>
<keyword evidence="1" id="KW-0479">Metal-binding</keyword>
<proteinExistence type="predicted"/>
<evidence type="ECO:0000256" key="5">
    <source>
        <dbReference type="SAM" id="SignalP"/>
    </source>
</evidence>
<feature type="chain" id="PRO_5044785891" description="Phytocyanin domain-containing protein" evidence="5">
    <location>
        <begin position="24"/>
        <end position="248"/>
    </location>
</feature>
<dbReference type="GO" id="GO:0046872">
    <property type="term" value="F:metal ion binding"/>
    <property type="evidence" value="ECO:0007669"/>
    <property type="project" value="UniProtKB-KW"/>
</dbReference>
<reference evidence="7 8" key="1">
    <citation type="submission" date="2024-11" db="EMBL/GenBank/DDBJ databases">
        <title>Chromosome-level genome assembly of Eucalyptus globulus Labill. provides insights into its genome evolution.</title>
        <authorList>
            <person name="Li X."/>
        </authorList>
    </citation>
    <scope>NUCLEOTIDE SEQUENCE [LARGE SCALE GENOMIC DNA]</scope>
    <source>
        <strain evidence="7">CL2024</strain>
        <tissue evidence="7">Fresh tender leaves</tissue>
    </source>
</reference>
<dbReference type="SUPFAM" id="SSF49503">
    <property type="entry name" value="Cupredoxins"/>
    <property type="match status" value="1"/>
</dbReference>
<evidence type="ECO:0000256" key="1">
    <source>
        <dbReference type="ARBA" id="ARBA00022723"/>
    </source>
</evidence>
<dbReference type="Pfam" id="PF02298">
    <property type="entry name" value="Cu_bind_like"/>
    <property type="match status" value="1"/>
</dbReference>
<dbReference type="InterPro" id="IPR028871">
    <property type="entry name" value="BlueCu_1_BS"/>
</dbReference>
<dbReference type="PROSITE" id="PS00196">
    <property type="entry name" value="COPPER_BLUE"/>
    <property type="match status" value="1"/>
</dbReference>
<sequence length="248" mass="25191">MGMPRTFLMSLLFATLLLDLAVATNYVVGGLNGGWDTNTDQATWASSQTFLVGDNLIFQYSPGHDVSEVTKADYDSCQATSAIQTYTSGSTVIPLTSPGKRYFICSSPGHCAAGMKLQINTLTTSSAPSQSPATLPPLGPVSTPSPATGADPVLPSAPEASSPVDPSPLAPEASSPVNPLPSASEASSPLMTPTSESTPAVSPGVLITPQSLASAESTTSSAKKGSFPTTLAVGLSFLSVLLIAQKAS</sequence>
<dbReference type="Gene3D" id="2.60.40.420">
    <property type="entry name" value="Cupredoxins - blue copper proteins"/>
    <property type="match status" value="1"/>
</dbReference>
<comment type="caution">
    <text evidence="7">The sequence shown here is derived from an EMBL/GenBank/DDBJ whole genome shotgun (WGS) entry which is preliminary data.</text>
</comment>
<keyword evidence="8" id="KW-1185">Reference proteome</keyword>
<dbReference type="InterPro" id="IPR008972">
    <property type="entry name" value="Cupredoxin"/>
</dbReference>
<feature type="domain" description="Phytocyanin" evidence="6">
    <location>
        <begin position="24"/>
        <end position="123"/>
    </location>
</feature>
<dbReference type="Proteomes" id="UP001634007">
    <property type="component" value="Unassembled WGS sequence"/>
</dbReference>
<feature type="compositionally biased region" description="Low complexity" evidence="4">
    <location>
        <begin position="124"/>
        <end position="133"/>
    </location>
</feature>
<evidence type="ECO:0000259" key="6">
    <source>
        <dbReference type="PROSITE" id="PS51485"/>
    </source>
</evidence>
<dbReference type="EMBL" id="JBJKBG010000011">
    <property type="protein sequence ID" value="KAL3714790.1"/>
    <property type="molecule type" value="Genomic_DNA"/>
</dbReference>
<dbReference type="PROSITE" id="PS51485">
    <property type="entry name" value="PHYTOCYANIN"/>
    <property type="match status" value="1"/>
</dbReference>
<gene>
    <name evidence="7" type="ORF">ACJRO7_006658</name>
</gene>
<evidence type="ECO:0000256" key="3">
    <source>
        <dbReference type="ARBA" id="ARBA00023180"/>
    </source>
</evidence>
<evidence type="ECO:0000256" key="2">
    <source>
        <dbReference type="ARBA" id="ARBA00023008"/>
    </source>
</evidence>
<dbReference type="InterPro" id="IPR003245">
    <property type="entry name" value="Phytocyanin_dom"/>
</dbReference>